<dbReference type="AlphaFoldDB" id="A0A915M7A3"/>
<reference evidence="7" key="1">
    <citation type="submission" date="2022-11" db="UniProtKB">
        <authorList>
            <consortium name="WormBaseParasite"/>
        </authorList>
    </citation>
    <scope>IDENTIFICATION</scope>
</reference>
<evidence type="ECO:0000256" key="2">
    <source>
        <dbReference type="PROSITE-ProRule" id="PRU00192"/>
    </source>
</evidence>
<dbReference type="InterPro" id="IPR001452">
    <property type="entry name" value="SH3_domain"/>
</dbReference>
<dbReference type="InterPro" id="IPR036028">
    <property type="entry name" value="SH3-like_dom_sf"/>
</dbReference>
<evidence type="ECO:0000259" key="5">
    <source>
        <dbReference type="PROSITE" id="PS50238"/>
    </source>
</evidence>
<feature type="domain" description="SH3" evidence="4">
    <location>
        <begin position="329"/>
        <end position="389"/>
    </location>
</feature>
<dbReference type="PROSITE" id="PS50002">
    <property type="entry name" value="SH3"/>
    <property type="match status" value="1"/>
</dbReference>
<accession>A0A915M7A3</accession>
<organism evidence="6 7">
    <name type="scientific">Meloidogyne javanica</name>
    <name type="common">Root-knot nematode worm</name>
    <dbReference type="NCBI Taxonomy" id="6303"/>
    <lineage>
        <taxon>Eukaryota</taxon>
        <taxon>Metazoa</taxon>
        <taxon>Ecdysozoa</taxon>
        <taxon>Nematoda</taxon>
        <taxon>Chromadorea</taxon>
        <taxon>Rhabditida</taxon>
        <taxon>Tylenchina</taxon>
        <taxon>Tylenchomorpha</taxon>
        <taxon>Tylenchoidea</taxon>
        <taxon>Meloidogynidae</taxon>
        <taxon>Meloidogyninae</taxon>
        <taxon>Meloidogyne</taxon>
        <taxon>Meloidogyne incognita group</taxon>
    </lineage>
</organism>
<dbReference type="GO" id="GO:0007165">
    <property type="term" value="P:signal transduction"/>
    <property type="evidence" value="ECO:0007669"/>
    <property type="project" value="InterPro"/>
</dbReference>
<keyword evidence="1 2" id="KW-0728">SH3 domain</keyword>
<dbReference type="Gene3D" id="2.30.30.40">
    <property type="entry name" value="SH3 Domains"/>
    <property type="match status" value="1"/>
</dbReference>
<dbReference type="SMART" id="SM00324">
    <property type="entry name" value="RhoGAP"/>
    <property type="match status" value="1"/>
</dbReference>
<proteinExistence type="predicted"/>
<dbReference type="Proteomes" id="UP000887561">
    <property type="component" value="Unplaced"/>
</dbReference>
<evidence type="ECO:0000313" key="7">
    <source>
        <dbReference type="WBParaSite" id="scaffold290_cov193.g690"/>
    </source>
</evidence>
<feature type="domain" description="Rho-GAP" evidence="5">
    <location>
        <begin position="1"/>
        <end position="139"/>
    </location>
</feature>
<evidence type="ECO:0000259" key="4">
    <source>
        <dbReference type="PROSITE" id="PS50002"/>
    </source>
</evidence>
<dbReference type="CDD" id="cd11882">
    <property type="entry name" value="SH3_GRAF-like"/>
    <property type="match status" value="1"/>
</dbReference>
<dbReference type="PANTHER" id="PTHR12552">
    <property type="entry name" value="OLIGOPHRENIN 1"/>
    <property type="match status" value="1"/>
</dbReference>
<evidence type="ECO:0000256" key="3">
    <source>
        <dbReference type="SAM" id="MobiDB-lite"/>
    </source>
</evidence>
<dbReference type="PANTHER" id="PTHR12552:SF1">
    <property type="entry name" value="RHO GTPASE-ACTIVATING PROTEIN GRAF"/>
    <property type="match status" value="1"/>
</dbReference>
<name>A0A915M7A3_MELJA</name>
<dbReference type="SUPFAM" id="SSF48350">
    <property type="entry name" value="GTPase activation domain, GAP"/>
    <property type="match status" value="1"/>
</dbReference>
<dbReference type="Pfam" id="PF00620">
    <property type="entry name" value="RhoGAP"/>
    <property type="match status" value="1"/>
</dbReference>
<dbReference type="InterPro" id="IPR047234">
    <property type="entry name" value="GRAF_fam"/>
</dbReference>
<dbReference type="SUPFAM" id="SSF50044">
    <property type="entry name" value="SH3-domain"/>
    <property type="match status" value="1"/>
</dbReference>
<feature type="region of interest" description="Disordered" evidence="3">
    <location>
        <begin position="270"/>
        <end position="305"/>
    </location>
</feature>
<dbReference type="Gene3D" id="1.10.555.10">
    <property type="entry name" value="Rho GTPase activation protein"/>
    <property type="match status" value="1"/>
</dbReference>
<dbReference type="WBParaSite" id="scaffold290_cov193.g690">
    <property type="protein sequence ID" value="scaffold290_cov193.g690"/>
    <property type="gene ID" value="scaffold290_cov193.g690"/>
</dbReference>
<dbReference type="InterPro" id="IPR008936">
    <property type="entry name" value="Rho_GTPase_activation_prot"/>
</dbReference>
<dbReference type="Pfam" id="PF14604">
    <property type="entry name" value="SH3_9"/>
    <property type="match status" value="1"/>
</dbReference>
<keyword evidence="6" id="KW-1185">Reference proteome</keyword>
<evidence type="ECO:0000313" key="6">
    <source>
        <dbReference type="Proteomes" id="UP000887561"/>
    </source>
</evidence>
<protein>
    <submittedName>
        <fullName evidence="7">Uncharacterized protein</fullName>
    </submittedName>
</protein>
<dbReference type="InterPro" id="IPR000198">
    <property type="entry name" value="RhoGAP_dom"/>
</dbReference>
<dbReference type="SMART" id="SM00326">
    <property type="entry name" value="SH3"/>
    <property type="match status" value="1"/>
</dbReference>
<feature type="region of interest" description="Disordered" evidence="3">
    <location>
        <begin position="144"/>
        <end position="251"/>
    </location>
</feature>
<feature type="compositionally biased region" description="Polar residues" evidence="3">
    <location>
        <begin position="208"/>
        <end position="227"/>
    </location>
</feature>
<evidence type="ECO:0000256" key="1">
    <source>
        <dbReference type="ARBA" id="ARBA00022443"/>
    </source>
</evidence>
<sequence length="390" mass="42810">MLDEHGFEFIERCINVIEEKGITEQGIYRNLPEPLMTYELHQHFINAAKLHDGNQRVQHIHYWVYKLPSSQKNMLEMVIKHLRRVSNHSSENLMSISNLAVCFGPTLLRPREETLAAVMDIKFCNVVVEALIANCEHIFGKQPPQQIEQPFPPKPAKSGQLLTTINNEGGGSILGDDKSLSSSKSSGGGYDDLLPVTQQNRPLKPTITPFNSTDGTTISSNNPNHQQFPPPTSPQRRPFNGGGGGNTTLKQKPSIISKQFESRSELCLAGSGVVGDSPSSSSTPPPSSSGANKQSAGIAPRETLPQTTILSMRIPPAYTNFINPDGPLHPPRRVRTIYPCEAGHETELSFESGQIITNVYESKEEGWLVGTLNGKTGLIPANYVTYVDNF</sequence>
<dbReference type="GO" id="GO:0005096">
    <property type="term" value="F:GTPase activator activity"/>
    <property type="evidence" value="ECO:0007669"/>
    <property type="project" value="InterPro"/>
</dbReference>
<feature type="compositionally biased region" description="Low complexity" evidence="3">
    <location>
        <begin position="270"/>
        <end position="282"/>
    </location>
</feature>
<dbReference type="PROSITE" id="PS50238">
    <property type="entry name" value="RHOGAP"/>
    <property type="match status" value="1"/>
</dbReference>